<dbReference type="Gene3D" id="3.20.20.70">
    <property type="entry name" value="Aldolase class I"/>
    <property type="match status" value="1"/>
</dbReference>
<feature type="region of interest" description="Disordered" evidence="1">
    <location>
        <begin position="292"/>
        <end position="388"/>
    </location>
</feature>
<evidence type="ECO:0000313" key="4">
    <source>
        <dbReference type="EMBL" id="GLI60015.1"/>
    </source>
</evidence>
<dbReference type="InterPro" id="IPR017853">
    <property type="entry name" value="GH"/>
</dbReference>
<evidence type="ECO:0000256" key="2">
    <source>
        <dbReference type="SAM" id="SignalP"/>
    </source>
</evidence>
<dbReference type="EMBL" id="BSDZ01000004">
    <property type="protein sequence ID" value="GLI60015.1"/>
    <property type="molecule type" value="Genomic_DNA"/>
</dbReference>
<organism evidence="4 5">
    <name type="scientific">Volvox africanus</name>
    <dbReference type="NCBI Taxonomy" id="51714"/>
    <lineage>
        <taxon>Eukaryota</taxon>
        <taxon>Viridiplantae</taxon>
        <taxon>Chlorophyta</taxon>
        <taxon>core chlorophytes</taxon>
        <taxon>Chlorophyceae</taxon>
        <taxon>CS clade</taxon>
        <taxon>Chlamydomonadales</taxon>
        <taxon>Volvocaceae</taxon>
        <taxon>Volvox</taxon>
    </lineage>
</organism>
<feature type="signal peptide" evidence="2">
    <location>
        <begin position="1"/>
        <end position="32"/>
    </location>
</feature>
<dbReference type="PANTHER" id="PTHR35273">
    <property type="entry name" value="ALPHA-1,4 POLYGALACTOSAMINIDASE, PUTATIVE (AFU_ORTHOLOGUE AFUA_3G07890)-RELATED"/>
    <property type="match status" value="1"/>
</dbReference>
<evidence type="ECO:0000259" key="3">
    <source>
        <dbReference type="Pfam" id="PF03537"/>
    </source>
</evidence>
<proteinExistence type="predicted"/>
<dbReference type="SUPFAM" id="SSF51445">
    <property type="entry name" value="(Trans)glycosidases"/>
    <property type="match status" value="1"/>
</dbReference>
<reference evidence="4 5" key="1">
    <citation type="journal article" date="2023" name="IScience">
        <title>Expanded male sex-determining region conserved during the evolution of homothallism in the green alga Volvox.</title>
        <authorList>
            <person name="Yamamoto K."/>
            <person name="Matsuzaki R."/>
            <person name="Mahakham W."/>
            <person name="Heman W."/>
            <person name="Sekimoto H."/>
            <person name="Kawachi M."/>
            <person name="Minakuchi Y."/>
            <person name="Toyoda A."/>
            <person name="Nozaki H."/>
        </authorList>
    </citation>
    <scope>NUCLEOTIDE SEQUENCE [LARGE SCALE GENOMIC DNA]</scope>
    <source>
        <strain evidence="4 5">NIES-4468</strain>
    </source>
</reference>
<keyword evidence="5" id="KW-1185">Reference proteome</keyword>
<keyword evidence="2" id="KW-0732">Signal</keyword>
<gene>
    <name evidence="4" type="ORF">VaNZ11_002079</name>
</gene>
<accession>A0ABQ5RR26</accession>
<feature type="chain" id="PRO_5046614069" description="Glycoside-hydrolase family GH114 TIM-barrel domain-containing protein" evidence="2">
    <location>
        <begin position="33"/>
        <end position="718"/>
    </location>
</feature>
<sequence length="718" mass="77127">MVLSGFAGVRFRCSVYPVWLLLVAVLTTGAGAAQTCPREPPGMGVLIPWYIGPWETAAYNNLASYGPRCSIYAIVTGDSSGPPTHDFPLYTMAFSTLYNSGIRLYGYVHTMANVAAHQARPQADVIAEINSWFNNFGSLLQGIFFDEVDGAAINVNPSNYYGALSRAVYNRSSQAFVVFNPGTKISCTLAQLSDIYVRYESYASDWAAQYAAGANCDCPTVSSCALLLHGQSAVISPPGNIRTNLTQLVNQAAKRAFSYMYVTNDVMPNPWDTLATYFGTFMDIVAPLPPPPPASKPPLPPPSPPPRPSPAPPPRPPSPNPPSRTPSPPPSPKPAAPRPPSPFRPPSPKPSSPPSSKPPSPKPPSASPPLNLTSPPPSPSSPSAVWRPSGGLRWQWQLSGVDFKPMLRTKPQVVDVDVDMAPTLLTQAAELGINRSAFKLICYFSVGTFELHRVAADAKRGISWTALEQQLGGSAVPGPLYLSYMEPPFSDERWFAIDQADTRALLVNQVMVPRMRSAVAAGCDGIEMDNVDAYDNVPATAGARGVTQAQQLLYNVALLDAAHGLRLSAGLKNALDLLGTTFPDGRAVATEYDWFLNERCWEFDECSMYGTAIKWDAVVFGVEYCDARMAFGAGSRNLRPECVCPLTYGPTPGGGATGSRPTLNWLIKNVALDAVGLDCREYCTRPGVICTAPTGGNINLCVQNTPNNLCPLYNVTTA</sequence>
<dbReference type="PRINTS" id="PR01217">
    <property type="entry name" value="PRICHEXTENSN"/>
</dbReference>
<dbReference type="PANTHER" id="PTHR35273:SF2">
    <property type="entry name" value="ALPHA-GALACTOSIDASE"/>
    <property type="match status" value="1"/>
</dbReference>
<dbReference type="InterPro" id="IPR013785">
    <property type="entry name" value="Aldolase_TIM"/>
</dbReference>
<dbReference type="Pfam" id="PF03537">
    <property type="entry name" value="Glyco_hydro_114"/>
    <property type="match status" value="1"/>
</dbReference>
<feature type="compositionally biased region" description="Pro residues" evidence="1">
    <location>
        <begin position="292"/>
        <end position="367"/>
    </location>
</feature>
<protein>
    <recommendedName>
        <fullName evidence="3">Glycoside-hydrolase family GH114 TIM-barrel domain-containing protein</fullName>
    </recommendedName>
</protein>
<name>A0ABQ5RR26_9CHLO</name>
<dbReference type="InterPro" id="IPR004352">
    <property type="entry name" value="GH114_TIM-barrel"/>
</dbReference>
<evidence type="ECO:0000256" key="1">
    <source>
        <dbReference type="SAM" id="MobiDB-lite"/>
    </source>
</evidence>
<dbReference type="Proteomes" id="UP001165090">
    <property type="component" value="Unassembled WGS sequence"/>
</dbReference>
<feature type="domain" description="Glycoside-hydrolase family GH114 TIM-barrel" evidence="3">
    <location>
        <begin position="393"/>
        <end position="625"/>
    </location>
</feature>
<dbReference type="InterPro" id="IPR021986">
    <property type="entry name" value="Spherulin4"/>
</dbReference>
<dbReference type="Pfam" id="PF12138">
    <property type="entry name" value="Spherulin4"/>
    <property type="match status" value="1"/>
</dbReference>
<comment type="caution">
    <text evidence="4">The sequence shown here is derived from an EMBL/GenBank/DDBJ whole genome shotgun (WGS) entry which is preliminary data.</text>
</comment>
<evidence type="ECO:0000313" key="5">
    <source>
        <dbReference type="Proteomes" id="UP001165090"/>
    </source>
</evidence>